<evidence type="ECO:0000256" key="5">
    <source>
        <dbReference type="SAM" id="Phobius"/>
    </source>
</evidence>
<evidence type="ECO:0000256" key="4">
    <source>
        <dbReference type="ARBA" id="ARBA00023136"/>
    </source>
</evidence>
<evidence type="ECO:0000313" key="8">
    <source>
        <dbReference type="Proteomes" id="UP000182190"/>
    </source>
</evidence>
<keyword evidence="2 5" id="KW-0812">Transmembrane</keyword>
<evidence type="ECO:0000313" key="7">
    <source>
        <dbReference type="EMBL" id="VXD12466.1"/>
    </source>
</evidence>
<accession>A0A7Z9DY30</accession>
<dbReference type="AlphaFoldDB" id="A0A7Z9DY30"/>
<keyword evidence="4 5" id="KW-0472">Membrane</keyword>
<organism evidence="7 8">
    <name type="scientific">Planktothrix paucivesiculata PCC 9631</name>
    <dbReference type="NCBI Taxonomy" id="671071"/>
    <lineage>
        <taxon>Bacteria</taxon>
        <taxon>Bacillati</taxon>
        <taxon>Cyanobacteriota</taxon>
        <taxon>Cyanophyceae</taxon>
        <taxon>Oscillatoriophycideae</taxon>
        <taxon>Oscillatoriales</taxon>
        <taxon>Microcoleaceae</taxon>
        <taxon>Planktothrix</taxon>
    </lineage>
</organism>
<feature type="transmembrane region" description="Helical" evidence="5">
    <location>
        <begin position="71"/>
        <end position="88"/>
    </location>
</feature>
<evidence type="ECO:0000256" key="1">
    <source>
        <dbReference type="ARBA" id="ARBA00004141"/>
    </source>
</evidence>
<dbReference type="EMBL" id="CZCS02000009">
    <property type="protein sequence ID" value="VXD12466.1"/>
    <property type="molecule type" value="Genomic_DNA"/>
</dbReference>
<dbReference type="OrthoDB" id="128040at2"/>
<feature type="transmembrane region" description="Helical" evidence="5">
    <location>
        <begin position="148"/>
        <end position="168"/>
    </location>
</feature>
<comment type="caution">
    <text evidence="7">The sequence shown here is derived from an EMBL/GenBank/DDBJ whole genome shotgun (WGS) entry which is preliminary data.</text>
</comment>
<evidence type="ECO:0000256" key="3">
    <source>
        <dbReference type="ARBA" id="ARBA00022989"/>
    </source>
</evidence>
<dbReference type="InterPro" id="IPR049453">
    <property type="entry name" value="Memb_transporter_dom"/>
</dbReference>
<dbReference type="InterPro" id="IPR052430">
    <property type="entry name" value="IVT-Associated"/>
</dbReference>
<dbReference type="RefSeq" id="WP_156090655.1">
    <property type="nucleotide sequence ID" value="NZ_LR735026.1"/>
</dbReference>
<dbReference type="PANTHER" id="PTHR47804">
    <property type="entry name" value="60S RIBOSOMAL PROTEIN L19"/>
    <property type="match status" value="1"/>
</dbReference>
<keyword evidence="8" id="KW-1185">Reference proteome</keyword>
<reference evidence="7" key="1">
    <citation type="submission" date="2019-10" db="EMBL/GenBank/DDBJ databases">
        <authorList>
            <consortium name="Genoscope - CEA"/>
            <person name="William W."/>
        </authorList>
    </citation>
    <scope>NUCLEOTIDE SEQUENCE [LARGE SCALE GENOMIC DNA]</scope>
    <source>
        <strain evidence="7">BBR_PRJEB10994</strain>
    </source>
</reference>
<feature type="transmembrane region" description="Helical" evidence="5">
    <location>
        <begin position="25"/>
        <end position="41"/>
    </location>
</feature>
<dbReference type="Proteomes" id="UP000182190">
    <property type="component" value="Unassembled WGS sequence"/>
</dbReference>
<gene>
    <name evidence="7" type="ORF">PL9631_1060057</name>
</gene>
<sequence length="747" mass="83627">MTKTFLNQQFDFLLKPSGNLKVARALRLTIALSVALAVGKFTGHSDLGFYVGLDSLFFLLSDTGGFYSTRAISLLFTVLVSTLFIALATLVSHILWLKLIFSFFSLFLVGYIALYGHPGVLSGMVIGLLTLFTLNLPSGDWEIVSERVMISLIAGTWTMLLCLGIWPLNPNLSLKKSISQCYQAIAKYINQAENTSASEELKQVSQLRETLENARQAWTLDRKLRLGNTRLGESAIVLIQDADNLINMIVTVTELLQLHQHDPQFVTVGILVNDGLEEIALFCDNLVKLLWNKPVSVDTHHLKHIVTAIAQQKQLQQKTIADHAEDYPALVVIERIVSTLETIIIQLDCTALTVNQIRNNHSINHLQKNKILSSEAEILSGIKITSWFDPLRDNFTFDSSFFRHGLRLSIMITIGVAIYSIAELPQGNWLTLTILVVLQPSFGNTFQRFFHRMLGTILGAIVTPIFWLFIPNQLILETINLSSIVIGFSLIPFHYGLSVFFISIFAIGLEMSRQGGNWQVAMIRLLWTCMGAALAFVGAFLLFRTNEKEQLSVKLVKAIAASLDYFNAVISVYLGTAPYDLNLIIKQRQKTRLAYFNAQAALQQLSSDPNTSTADIEPRMALLIYLHRFSRSVSVLFAQLEHFSGTEPHPELATFVEQVNQFFLPLVSAILTGTLPPTLPTFEPSIQAIQTHLQTLQVTRLEEFASDQDYTPTRQILKDYTILGIELNQMLNSLNSIDSTFVRLIPS</sequence>
<keyword evidence="3 5" id="KW-1133">Transmembrane helix</keyword>
<feature type="transmembrane region" description="Helical" evidence="5">
    <location>
        <begin position="453"/>
        <end position="470"/>
    </location>
</feature>
<evidence type="ECO:0000256" key="2">
    <source>
        <dbReference type="ARBA" id="ARBA00022692"/>
    </source>
</evidence>
<dbReference type="PANTHER" id="PTHR47804:SF3">
    <property type="entry name" value="PROTEIN BRE4"/>
    <property type="match status" value="1"/>
</dbReference>
<feature type="transmembrane region" description="Helical" evidence="5">
    <location>
        <begin position="565"/>
        <end position="585"/>
    </location>
</feature>
<evidence type="ECO:0000259" key="6">
    <source>
        <dbReference type="Pfam" id="PF13515"/>
    </source>
</evidence>
<feature type="domain" description="Integral membrane bound transporter" evidence="6">
    <location>
        <begin position="415"/>
        <end position="537"/>
    </location>
</feature>
<feature type="transmembrane region" description="Helical" evidence="5">
    <location>
        <begin position="405"/>
        <end position="422"/>
    </location>
</feature>
<proteinExistence type="predicted"/>
<feature type="transmembrane region" description="Helical" evidence="5">
    <location>
        <begin position="521"/>
        <end position="545"/>
    </location>
</feature>
<comment type="subcellular location">
    <subcellularLocation>
        <location evidence="1">Membrane</location>
        <topology evidence="1">Multi-pass membrane protein</topology>
    </subcellularLocation>
</comment>
<dbReference type="GO" id="GO:0016020">
    <property type="term" value="C:membrane"/>
    <property type="evidence" value="ECO:0007669"/>
    <property type="project" value="UniProtKB-SubCell"/>
</dbReference>
<protein>
    <recommendedName>
        <fullName evidence="6">Integral membrane bound transporter domain-containing protein</fullName>
    </recommendedName>
</protein>
<feature type="transmembrane region" description="Helical" evidence="5">
    <location>
        <begin position="482"/>
        <end position="509"/>
    </location>
</feature>
<name>A0A7Z9DY30_9CYAN</name>
<dbReference type="Pfam" id="PF13515">
    <property type="entry name" value="FUSC_2"/>
    <property type="match status" value="1"/>
</dbReference>